<sequence length="257" mass="29310">MDTHDPQKVLQPLQSCSIPKLDEIGGTYEHIEVPEGAFYLALDTKYRRIFALFSSPFNLVFPPNIGKHVLQTTTQNIHQYTQLRPPSLPADRRHQDHQEWLRLQPKEDSFPKSLYGVYHWGVWRERGHPERPPVLTADTSIDGDERSELQALFRSFGNITQVKSVLLEAINGNQHNLMLDTVARLPPKQTPLWRTYPKEPFALRACLVNVFTQPHVDCSDMDWAMTAPLGTFSDGQFCIADLERSFSYPAGSIGAIR</sequence>
<dbReference type="Gene3D" id="3.60.130.30">
    <property type="match status" value="1"/>
</dbReference>
<reference evidence="1 2" key="1">
    <citation type="submission" date="2017-04" db="EMBL/GenBank/DDBJ databases">
        <title>Draft genome sequence of Tuber borchii Vittad., a whitish edible truffle.</title>
        <authorList>
            <consortium name="DOE Joint Genome Institute"/>
            <person name="Murat C."/>
            <person name="Kuo A."/>
            <person name="Barry K.W."/>
            <person name="Clum A."/>
            <person name="Dockter R.B."/>
            <person name="Fauchery L."/>
            <person name="Iotti M."/>
            <person name="Kohler A."/>
            <person name="Labutti K."/>
            <person name="Lindquist E.A."/>
            <person name="Lipzen A."/>
            <person name="Ohm R.A."/>
            <person name="Wang M."/>
            <person name="Grigoriev I.V."/>
            <person name="Zambonelli A."/>
            <person name="Martin F.M."/>
        </authorList>
    </citation>
    <scope>NUCLEOTIDE SEQUENCE [LARGE SCALE GENOMIC DNA]</scope>
    <source>
        <strain evidence="1 2">Tbo3840</strain>
    </source>
</reference>
<feature type="non-terminal residue" evidence="1">
    <location>
        <position position="257"/>
    </location>
</feature>
<evidence type="ECO:0000313" key="2">
    <source>
        <dbReference type="Proteomes" id="UP000244722"/>
    </source>
</evidence>
<accession>A0A2T6ZAH0</accession>
<dbReference type="EMBL" id="NESQ01000540">
    <property type="protein sequence ID" value="PUU72424.1"/>
    <property type="molecule type" value="Genomic_DNA"/>
</dbReference>
<dbReference type="Proteomes" id="UP000244722">
    <property type="component" value="Unassembled WGS sequence"/>
</dbReference>
<dbReference type="OrthoDB" id="4638065at2759"/>
<evidence type="ECO:0000313" key="1">
    <source>
        <dbReference type="EMBL" id="PUU72424.1"/>
    </source>
</evidence>
<protein>
    <submittedName>
        <fullName evidence="1">Uncharacterized protein</fullName>
    </submittedName>
</protein>
<keyword evidence="2" id="KW-1185">Reference proteome</keyword>
<name>A0A2T6ZAH0_TUBBO</name>
<organism evidence="1 2">
    <name type="scientific">Tuber borchii</name>
    <name type="common">White truffle</name>
    <dbReference type="NCBI Taxonomy" id="42251"/>
    <lineage>
        <taxon>Eukaryota</taxon>
        <taxon>Fungi</taxon>
        <taxon>Dikarya</taxon>
        <taxon>Ascomycota</taxon>
        <taxon>Pezizomycotina</taxon>
        <taxon>Pezizomycetes</taxon>
        <taxon>Pezizales</taxon>
        <taxon>Tuberaceae</taxon>
        <taxon>Tuber</taxon>
    </lineage>
</organism>
<proteinExistence type="predicted"/>
<gene>
    <name evidence="1" type="ORF">B9Z19DRAFT_681893</name>
</gene>
<dbReference type="AlphaFoldDB" id="A0A2T6ZAH0"/>
<comment type="caution">
    <text evidence="1">The sequence shown here is derived from an EMBL/GenBank/DDBJ whole genome shotgun (WGS) entry which is preliminary data.</text>
</comment>